<keyword evidence="5" id="KW-0964">Secreted</keyword>
<sequence>MQFVLQEMAGDECMTITAMGMGSGLDIAGIVNQLVAAERAPRQARIDQRESRAQAELSALGTLKSGLSKFQGTLEGFKDGSAFNSRLASSSHEDAVGVTAGSKAQAGQYSVRVDQLAQAHKVRTGDFDSASEVVNTDAGVITLTVGGEAVDIDIAAGSKLSDIRDAINQADAGVNATIVNVDGDDGTPVARLVLTATETGTANEISIQAGGELDRFDSANLYTLEEAQNAIIQVDGQQVTRSSNDIDDVIDGVTLSLQPGSEGVLASVRIDLDQEGVTEAVNSFIEAYNALHRQMRQLSHFNVDTGQRAALAGDSTIRSISSTLSMQLSQPLNDDPDSPFTGLMSIGIEYQRDGTLRLNETKFNEALAQDFDAVSDMFGGDDGLAARLDDALDQYSGRDGLLGTREDGVQSTLRRVEDDRMALDRYMERYEGRVRRQFTNLDMMVAQMQSTSDFLTGQLANLPFNNIGKR</sequence>
<dbReference type="Proteomes" id="UP000256763">
    <property type="component" value="Unassembled WGS sequence"/>
</dbReference>
<dbReference type="OrthoDB" id="5980200at2"/>
<dbReference type="PANTHER" id="PTHR30288:SF0">
    <property type="entry name" value="FLAGELLAR HOOK-ASSOCIATED PROTEIN 2"/>
    <property type="match status" value="1"/>
</dbReference>
<dbReference type="InterPro" id="IPR003481">
    <property type="entry name" value="FliD_N"/>
</dbReference>
<keyword evidence="3" id="KW-0175">Coiled coil</keyword>
<evidence type="ECO:0000256" key="3">
    <source>
        <dbReference type="ARBA" id="ARBA00023054"/>
    </source>
</evidence>
<feature type="domain" description="Flagellar hook-associated protein 2 N-terminal" evidence="6">
    <location>
        <begin position="23"/>
        <end position="120"/>
    </location>
</feature>
<dbReference type="Pfam" id="PF07195">
    <property type="entry name" value="FliD_C"/>
    <property type="match status" value="1"/>
</dbReference>
<evidence type="ECO:0000256" key="5">
    <source>
        <dbReference type="RuleBase" id="RU362066"/>
    </source>
</evidence>
<evidence type="ECO:0000259" key="7">
    <source>
        <dbReference type="Pfam" id="PF07195"/>
    </source>
</evidence>
<dbReference type="EMBL" id="NFZW01000011">
    <property type="protein sequence ID" value="RFA35712.1"/>
    <property type="molecule type" value="Genomic_DNA"/>
</dbReference>
<evidence type="ECO:0000256" key="4">
    <source>
        <dbReference type="ARBA" id="ARBA00023143"/>
    </source>
</evidence>
<dbReference type="InterPro" id="IPR040026">
    <property type="entry name" value="FliD"/>
</dbReference>
<keyword evidence="4 5" id="KW-0975">Bacterial flagellum</keyword>
<accession>A0A3E0WRW4</accession>
<comment type="caution">
    <text evidence="8">The sequence shown here is derived from an EMBL/GenBank/DDBJ whole genome shotgun (WGS) entry which is preliminary data.</text>
</comment>
<evidence type="ECO:0000313" key="8">
    <source>
        <dbReference type="EMBL" id="RFA35712.1"/>
    </source>
</evidence>
<evidence type="ECO:0000256" key="1">
    <source>
        <dbReference type="ARBA" id="ARBA00009764"/>
    </source>
</evidence>
<proteinExistence type="inferred from homology"/>
<dbReference type="GO" id="GO:0009421">
    <property type="term" value="C:bacterial-type flagellum filament cap"/>
    <property type="evidence" value="ECO:0007669"/>
    <property type="project" value="InterPro"/>
</dbReference>
<protein>
    <recommendedName>
        <fullName evidence="5">Flagellar hook-associated protein 2</fullName>
        <shortName evidence="5">HAP2</shortName>
    </recommendedName>
    <alternativeName>
        <fullName evidence="5">Flagellar cap protein</fullName>
    </alternativeName>
</protein>
<feature type="domain" description="Flagellar hook-associated protein 2 C-terminal" evidence="7">
    <location>
        <begin position="227"/>
        <end position="450"/>
    </location>
</feature>
<dbReference type="GO" id="GO:0005576">
    <property type="term" value="C:extracellular region"/>
    <property type="evidence" value="ECO:0007669"/>
    <property type="project" value="UniProtKB-SubCell"/>
</dbReference>
<dbReference type="Pfam" id="PF07196">
    <property type="entry name" value="Flagellin_IN"/>
    <property type="match status" value="1"/>
</dbReference>
<evidence type="ECO:0000256" key="2">
    <source>
        <dbReference type="ARBA" id="ARBA00011255"/>
    </source>
</evidence>
<dbReference type="PANTHER" id="PTHR30288">
    <property type="entry name" value="FLAGELLAR CAP/ASSEMBLY PROTEIN FLID"/>
    <property type="match status" value="1"/>
</dbReference>
<dbReference type="AlphaFoldDB" id="A0A3E0WRW4"/>
<comment type="similarity">
    <text evidence="1 5">Belongs to the FliD family.</text>
</comment>
<evidence type="ECO:0000313" key="9">
    <source>
        <dbReference type="Proteomes" id="UP000256763"/>
    </source>
</evidence>
<comment type="subcellular location">
    <subcellularLocation>
        <location evidence="5">Secreted</location>
    </subcellularLocation>
    <subcellularLocation>
        <location evidence="5">Bacterial flagellum</location>
    </subcellularLocation>
</comment>
<comment type="function">
    <text evidence="5">Required for morphogenesis and for the elongation of the flagellar filament by facilitating polymerization of the flagellin monomers at the tip of growing filament. Forms a capping structure, which prevents flagellin subunits (transported through the central channel of the flagellum) from leaking out without polymerization at the distal end.</text>
</comment>
<dbReference type="GO" id="GO:0071973">
    <property type="term" value="P:bacterial-type flagellum-dependent cell motility"/>
    <property type="evidence" value="ECO:0007669"/>
    <property type="project" value="TreeGrafter"/>
</dbReference>
<dbReference type="InterPro" id="IPR010810">
    <property type="entry name" value="Flagellin_hook_IN_motif"/>
</dbReference>
<dbReference type="InterPro" id="IPR010809">
    <property type="entry name" value="FliD_C"/>
</dbReference>
<dbReference type="GO" id="GO:0009424">
    <property type="term" value="C:bacterial-type flagellum hook"/>
    <property type="evidence" value="ECO:0007669"/>
    <property type="project" value="UniProtKB-UniRule"/>
</dbReference>
<dbReference type="Pfam" id="PF02465">
    <property type="entry name" value="FliD_N"/>
    <property type="match status" value="1"/>
</dbReference>
<reference evidence="9" key="1">
    <citation type="submission" date="2017-05" db="EMBL/GenBank/DDBJ databases">
        <authorList>
            <person name="Sharma S."/>
            <person name="Sidhu C."/>
            <person name="Pinnaka A.K."/>
        </authorList>
    </citation>
    <scope>NUCLEOTIDE SEQUENCE [LARGE SCALE GENOMIC DNA]</scope>
    <source>
        <strain evidence="9">AK93</strain>
    </source>
</reference>
<dbReference type="GO" id="GO:0007155">
    <property type="term" value="P:cell adhesion"/>
    <property type="evidence" value="ECO:0007669"/>
    <property type="project" value="InterPro"/>
</dbReference>
<organism evidence="8 9">
    <name type="scientific">Alkalilimnicola ehrlichii</name>
    <dbReference type="NCBI Taxonomy" id="351052"/>
    <lineage>
        <taxon>Bacteria</taxon>
        <taxon>Pseudomonadati</taxon>
        <taxon>Pseudomonadota</taxon>
        <taxon>Gammaproteobacteria</taxon>
        <taxon>Chromatiales</taxon>
        <taxon>Ectothiorhodospiraceae</taxon>
        <taxon>Alkalilimnicola</taxon>
    </lineage>
</organism>
<keyword evidence="9" id="KW-1185">Reference proteome</keyword>
<gene>
    <name evidence="8" type="ORF">CAL65_12340</name>
</gene>
<evidence type="ECO:0000259" key="6">
    <source>
        <dbReference type="Pfam" id="PF02465"/>
    </source>
</evidence>
<comment type="subunit">
    <text evidence="2 5">Homopentamer.</text>
</comment>
<name>A0A3E0WRW4_9GAMM</name>